<evidence type="ECO:0000313" key="2">
    <source>
        <dbReference type="EMBL" id="CAF4461011.1"/>
    </source>
</evidence>
<dbReference type="OrthoDB" id="10366338at2759"/>
<feature type="non-terminal residue" evidence="1">
    <location>
        <position position="181"/>
    </location>
</feature>
<dbReference type="Proteomes" id="UP000663829">
    <property type="component" value="Unassembled WGS sequence"/>
</dbReference>
<protein>
    <submittedName>
        <fullName evidence="1">Uncharacterized protein</fullName>
    </submittedName>
</protein>
<proteinExistence type="predicted"/>
<dbReference type="Proteomes" id="UP000681722">
    <property type="component" value="Unassembled WGS sequence"/>
</dbReference>
<reference evidence="1" key="1">
    <citation type="submission" date="2021-02" db="EMBL/GenBank/DDBJ databases">
        <authorList>
            <person name="Nowell W R."/>
        </authorList>
    </citation>
    <scope>NUCLEOTIDE SEQUENCE</scope>
</reference>
<gene>
    <name evidence="1" type="ORF">GPM918_LOCUS41662</name>
    <name evidence="2" type="ORF">SRO942_LOCUS42752</name>
</gene>
<name>A0A815ZZB9_9BILA</name>
<dbReference type="AlphaFoldDB" id="A0A815ZZB9"/>
<dbReference type="EMBL" id="CAJOBC010099491">
    <property type="protein sequence ID" value="CAF4461011.1"/>
    <property type="molecule type" value="Genomic_DNA"/>
</dbReference>
<sequence>MSSFNHITVLEDFSAELFFELFDFFHFIELYSMFAHLNRRIDDYLAELSKIYLTIIQSTDKLTTKLNEQQLLRVRLLKLVIWNGKNRHEIQEFFIQYPLKLFHQLRSLTLSDITFNTELPVTIDQLSFLHYLTSLDVQFDLFRPKSNLTIDEVRHAYETIFRCCVTLKTLNFTIWDDLNPR</sequence>
<organism evidence="1 3">
    <name type="scientific">Didymodactylos carnosus</name>
    <dbReference type="NCBI Taxonomy" id="1234261"/>
    <lineage>
        <taxon>Eukaryota</taxon>
        <taxon>Metazoa</taxon>
        <taxon>Spiralia</taxon>
        <taxon>Gnathifera</taxon>
        <taxon>Rotifera</taxon>
        <taxon>Eurotatoria</taxon>
        <taxon>Bdelloidea</taxon>
        <taxon>Philodinida</taxon>
        <taxon>Philodinidae</taxon>
        <taxon>Didymodactylos</taxon>
    </lineage>
</organism>
<comment type="caution">
    <text evidence="1">The sequence shown here is derived from an EMBL/GenBank/DDBJ whole genome shotgun (WGS) entry which is preliminary data.</text>
</comment>
<evidence type="ECO:0000313" key="3">
    <source>
        <dbReference type="Proteomes" id="UP000663829"/>
    </source>
</evidence>
<accession>A0A815ZZB9</accession>
<keyword evidence="3" id="KW-1185">Reference proteome</keyword>
<dbReference type="EMBL" id="CAJNOQ010033362">
    <property type="protein sequence ID" value="CAF1589570.1"/>
    <property type="molecule type" value="Genomic_DNA"/>
</dbReference>
<evidence type="ECO:0000313" key="1">
    <source>
        <dbReference type="EMBL" id="CAF1589570.1"/>
    </source>
</evidence>